<dbReference type="EMBL" id="BORC01000004">
    <property type="protein sequence ID" value="GIN62515.1"/>
    <property type="molecule type" value="Genomic_DNA"/>
</dbReference>
<dbReference type="RefSeq" id="WP_212933806.1">
    <property type="nucleotide sequence ID" value="NZ_BORC01000004.1"/>
</dbReference>
<keyword evidence="2" id="KW-1185">Reference proteome</keyword>
<gene>
    <name evidence="1" type="ORF">J27TS8_25080</name>
</gene>
<proteinExistence type="predicted"/>
<name>A0A919WIE0_9BACI</name>
<accession>A0A919WIE0</accession>
<reference evidence="1" key="1">
    <citation type="submission" date="2021-03" db="EMBL/GenBank/DDBJ databases">
        <title>Antimicrobial resistance genes in bacteria isolated from Japanese honey, and their potential for conferring macrolide and lincosamide resistance in the American foulbrood pathogen Paenibacillus larvae.</title>
        <authorList>
            <person name="Okamoto M."/>
            <person name="Kumagai M."/>
            <person name="Kanamori H."/>
            <person name="Takamatsu D."/>
        </authorList>
    </citation>
    <scope>NUCLEOTIDE SEQUENCE</scope>
    <source>
        <strain evidence="1">J27TS8</strain>
    </source>
</reference>
<dbReference type="AlphaFoldDB" id="A0A919WIE0"/>
<protein>
    <submittedName>
        <fullName evidence="1">Uncharacterized protein</fullName>
    </submittedName>
</protein>
<evidence type="ECO:0000313" key="1">
    <source>
        <dbReference type="EMBL" id="GIN62515.1"/>
    </source>
</evidence>
<dbReference type="Proteomes" id="UP000682111">
    <property type="component" value="Unassembled WGS sequence"/>
</dbReference>
<comment type="caution">
    <text evidence="1">The sequence shown here is derived from an EMBL/GenBank/DDBJ whole genome shotgun (WGS) entry which is preliminary data.</text>
</comment>
<evidence type="ECO:0000313" key="2">
    <source>
        <dbReference type="Proteomes" id="UP000682111"/>
    </source>
</evidence>
<organism evidence="1 2">
    <name type="scientific">Robertmurraya siralis</name>
    <dbReference type="NCBI Taxonomy" id="77777"/>
    <lineage>
        <taxon>Bacteria</taxon>
        <taxon>Bacillati</taxon>
        <taxon>Bacillota</taxon>
        <taxon>Bacilli</taxon>
        <taxon>Bacillales</taxon>
        <taxon>Bacillaceae</taxon>
        <taxon>Robertmurraya</taxon>
    </lineage>
</organism>
<sequence>MGRKIKATVDMSNGLPTTHKAYVNYKLNPPTLNRDADGNYITSQLERIKRTYEAQRSFLYGLKGQIVVIKKKIESREESSRSRYNILMNKEQRTLAEIEELYGRTLEIEALYNQIPPLENQIRTLTREIKMTYPESFLKVLYKGLGEEFVKENY</sequence>